<feature type="domain" description="HIT-type" evidence="6">
    <location>
        <begin position="133"/>
        <end position="165"/>
    </location>
</feature>
<evidence type="ECO:0000256" key="2">
    <source>
        <dbReference type="ARBA" id="ARBA00022771"/>
    </source>
</evidence>
<evidence type="ECO:0000256" key="3">
    <source>
        <dbReference type="ARBA" id="ARBA00022833"/>
    </source>
</evidence>
<dbReference type="SUPFAM" id="SSF144232">
    <property type="entry name" value="HIT/MYND zinc finger-like"/>
    <property type="match status" value="1"/>
</dbReference>
<evidence type="ECO:0000313" key="7">
    <source>
        <dbReference type="EMBL" id="KAH8100928.1"/>
    </source>
</evidence>
<comment type="caution">
    <text evidence="7">The sequence shown here is derived from an EMBL/GenBank/DDBJ whole genome shotgun (WGS) entry which is preliminary data.</text>
</comment>
<evidence type="ECO:0000256" key="4">
    <source>
        <dbReference type="PROSITE-ProRule" id="PRU00453"/>
    </source>
</evidence>
<protein>
    <recommendedName>
        <fullName evidence="6">HIT-type domain-containing protein</fullName>
    </recommendedName>
</protein>
<dbReference type="InterPro" id="IPR039723">
    <property type="entry name" value="Vps71/ZNHIT1"/>
</dbReference>
<sequence length="170" mass="19015">MRQKSLRQAQAAKASSFDPEVVAKRTKRHLDELERSNSNYAETTGVLGFVDDEDGEAGGRTAKGRARQTISDKRAPEGGRKKKSTMNVRTAVIYRKTFTALLEDADLSSYPSSTATYLTAAAPPPSQPPRMICSVCGYFGRYRCKKCAMVYCDKNCEEVHEETRCERRVF</sequence>
<keyword evidence="1" id="KW-0479">Metal-binding</keyword>
<keyword evidence="2 4" id="KW-0863">Zinc-finger</keyword>
<evidence type="ECO:0000259" key="6">
    <source>
        <dbReference type="PROSITE" id="PS51083"/>
    </source>
</evidence>
<dbReference type="Proteomes" id="UP000813824">
    <property type="component" value="Unassembled WGS sequence"/>
</dbReference>
<dbReference type="OrthoDB" id="74807at2759"/>
<dbReference type="GO" id="GO:0006338">
    <property type="term" value="P:chromatin remodeling"/>
    <property type="evidence" value="ECO:0007669"/>
    <property type="project" value="InterPro"/>
</dbReference>
<dbReference type="PANTHER" id="PTHR13093">
    <property type="entry name" value="ZINC FINGER HIT DOMAIN CONTAINING PROTEIN 1"/>
    <property type="match status" value="1"/>
</dbReference>
<dbReference type="GO" id="GO:0008270">
    <property type="term" value="F:zinc ion binding"/>
    <property type="evidence" value="ECO:0007669"/>
    <property type="project" value="UniProtKB-UniRule"/>
</dbReference>
<feature type="compositionally biased region" description="Basic and acidic residues" evidence="5">
    <location>
        <begin position="70"/>
        <end position="79"/>
    </location>
</feature>
<dbReference type="InterPro" id="IPR007529">
    <property type="entry name" value="Znf_HIT"/>
</dbReference>
<keyword evidence="8" id="KW-1185">Reference proteome</keyword>
<reference evidence="7" key="1">
    <citation type="journal article" date="2021" name="New Phytol.">
        <title>Evolutionary innovations through gain and loss of genes in the ectomycorrhizal Boletales.</title>
        <authorList>
            <person name="Wu G."/>
            <person name="Miyauchi S."/>
            <person name="Morin E."/>
            <person name="Kuo A."/>
            <person name="Drula E."/>
            <person name="Varga T."/>
            <person name="Kohler A."/>
            <person name="Feng B."/>
            <person name="Cao Y."/>
            <person name="Lipzen A."/>
            <person name="Daum C."/>
            <person name="Hundley H."/>
            <person name="Pangilinan J."/>
            <person name="Johnson J."/>
            <person name="Barry K."/>
            <person name="LaButti K."/>
            <person name="Ng V."/>
            <person name="Ahrendt S."/>
            <person name="Min B."/>
            <person name="Choi I.G."/>
            <person name="Park H."/>
            <person name="Plett J.M."/>
            <person name="Magnuson J."/>
            <person name="Spatafora J.W."/>
            <person name="Nagy L.G."/>
            <person name="Henrissat B."/>
            <person name="Grigoriev I.V."/>
            <person name="Yang Z.L."/>
            <person name="Xu J."/>
            <person name="Martin F.M."/>
        </authorList>
    </citation>
    <scope>NUCLEOTIDE SEQUENCE</scope>
    <source>
        <strain evidence="7">KKN 215</strain>
    </source>
</reference>
<evidence type="ECO:0000256" key="1">
    <source>
        <dbReference type="ARBA" id="ARBA00022723"/>
    </source>
</evidence>
<dbReference type="Pfam" id="PF04438">
    <property type="entry name" value="zf-HIT"/>
    <property type="match status" value="1"/>
</dbReference>
<dbReference type="EMBL" id="JAEVFJ010000014">
    <property type="protein sequence ID" value="KAH8100928.1"/>
    <property type="molecule type" value="Genomic_DNA"/>
</dbReference>
<evidence type="ECO:0000256" key="5">
    <source>
        <dbReference type="SAM" id="MobiDB-lite"/>
    </source>
</evidence>
<keyword evidence="3" id="KW-0862">Zinc</keyword>
<gene>
    <name evidence="7" type="ORF">BXZ70DRAFT_137572</name>
</gene>
<dbReference type="AlphaFoldDB" id="A0A8K0UQ27"/>
<evidence type="ECO:0000313" key="8">
    <source>
        <dbReference type="Proteomes" id="UP000813824"/>
    </source>
</evidence>
<dbReference type="CDD" id="cd21437">
    <property type="entry name" value="zf-HIT_ZNHIT1_like"/>
    <property type="match status" value="1"/>
</dbReference>
<accession>A0A8K0UQ27</accession>
<dbReference type="GO" id="GO:0005634">
    <property type="term" value="C:nucleus"/>
    <property type="evidence" value="ECO:0007669"/>
    <property type="project" value="UniProtKB-ARBA"/>
</dbReference>
<dbReference type="PROSITE" id="PS51083">
    <property type="entry name" value="ZF_HIT"/>
    <property type="match status" value="1"/>
</dbReference>
<organism evidence="7 8">
    <name type="scientific">Cristinia sonorae</name>
    <dbReference type="NCBI Taxonomy" id="1940300"/>
    <lineage>
        <taxon>Eukaryota</taxon>
        <taxon>Fungi</taxon>
        <taxon>Dikarya</taxon>
        <taxon>Basidiomycota</taxon>
        <taxon>Agaricomycotina</taxon>
        <taxon>Agaricomycetes</taxon>
        <taxon>Agaricomycetidae</taxon>
        <taxon>Agaricales</taxon>
        <taxon>Pleurotineae</taxon>
        <taxon>Stephanosporaceae</taxon>
        <taxon>Cristinia</taxon>
    </lineage>
</organism>
<proteinExistence type="predicted"/>
<name>A0A8K0UQ27_9AGAR</name>
<feature type="region of interest" description="Disordered" evidence="5">
    <location>
        <begin position="1"/>
        <end position="85"/>
    </location>
</feature>